<sequence length="119" mass="13768">MQSSKPHIAARVRDAREWKEISQVAMAKRLDIARQTYLDLESGKTEPRVTTLMKIAEITGRPLTWFIDEEKIPHSVEQHDQSQHLVELFSKVPEPLRSKLIAHHIGLVSCYIEHLYSVK</sequence>
<dbReference type="Proteomes" id="UP000287563">
    <property type="component" value="Unassembled WGS sequence"/>
</dbReference>
<comment type="caution">
    <text evidence="2">The sequence shown here is derived from an EMBL/GenBank/DDBJ whole genome shotgun (WGS) entry which is preliminary data.</text>
</comment>
<reference evidence="2 3" key="1">
    <citation type="submission" date="2018-11" db="EMBL/GenBank/DDBJ databases">
        <title>Photobacterium sp. BEI247 sp. nov., a marine bacterium isolated from Yongle Blue Hole in the South China Sea.</title>
        <authorList>
            <person name="Wang X."/>
        </authorList>
    </citation>
    <scope>NUCLEOTIDE SEQUENCE [LARGE SCALE GENOMIC DNA]</scope>
    <source>
        <strain evidence="3">BEI247</strain>
    </source>
</reference>
<protein>
    <submittedName>
        <fullName evidence="2">Helix-turn-helix domain-containing protein</fullName>
    </submittedName>
</protein>
<organism evidence="2 3">
    <name type="scientific">Photobacterium chitinilyticum</name>
    <dbReference type="NCBI Taxonomy" id="2485123"/>
    <lineage>
        <taxon>Bacteria</taxon>
        <taxon>Pseudomonadati</taxon>
        <taxon>Pseudomonadota</taxon>
        <taxon>Gammaproteobacteria</taxon>
        <taxon>Vibrionales</taxon>
        <taxon>Vibrionaceae</taxon>
        <taxon>Photobacterium</taxon>
    </lineage>
</organism>
<dbReference type="AlphaFoldDB" id="A0A3S3UG73"/>
<dbReference type="SMART" id="SM00530">
    <property type="entry name" value="HTH_XRE"/>
    <property type="match status" value="1"/>
</dbReference>
<dbReference type="InterPro" id="IPR001387">
    <property type="entry name" value="Cro/C1-type_HTH"/>
</dbReference>
<dbReference type="PROSITE" id="PS50943">
    <property type="entry name" value="HTH_CROC1"/>
    <property type="match status" value="1"/>
</dbReference>
<evidence type="ECO:0000313" key="3">
    <source>
        <dbReference type="Proteomes" id="UP000287563"/>
    </source>
</evidence>
<gene>
    <name evidence="2" type="ORF">EDI28_23150</name>
</gene>
<evidence type="ECO:0000259" key="1">
    <source>
        <dbReference type="PROSITE" id="PS50943"/>
    </source>
</evidence>
<keyword evidence="3" id="KW-1185">Reference proteome</keyword>
<dbReference type="SUPFAM" id="SSF47413">
    <property type="entry name" value="lambda repressor-like DNA-binding domains"/>
    <property type="match status" value="1"/>
</dbReference>
<dbReference type="InterPro" id="IPR010982">
    <property type="entry name" value="Lambda_DNA-bd_dom_sf"/>
</dbReference>
<dbReference type="Pfam" id="PF01381">
    <property type="entry name" value="HTH_3"/>
    <property type="match status" value="1"/>
</dbReference>
<dbReference type="EMBL" id="RJLM01000017">
    <property type="protein sequence ID" value="RWX53191.1"/>
    <property type="molecule type" value="Genomic_DNA"/>
</dbReference>
<dbReference type="RefSeq" id="WP_128786217.1">
    <property type="nucleotide sequence ID" value="NZ_JAKJSG010000064.1"/>
</dbReference>
<dbReference type="CDD" id="cd00093">
    <property type="entry name" value="HTH_XRE"/>
    <property type="match status" value="1"/>
</dbReference>
<dbReference type="OrthoDB" id="5815699at2"/>
<name>A0A3S3UG73_9GAMM</name>
<proteinExistence type="predicted"/>
<dbReference type="Gene3D" id="1.10.260.40">
    <property type="entry name" value="lambda repressor-like DNA-binding domains"/>
    <property type="match status" value="1"/>
</dbReference>
<evidence type="ECO:0000313" key="2">
    <source>
        <dbReference type="EMBL" id="RWX53191.1"/>
    </source>
</evidence>
<dbReference type="GO" id="GO:0003677">
    <property type="term" value="F:DNA binding"/>
    <property type="evidence" value="ECO:0007669"/>
    <property type="project" value="InterPro"/>
</dbReference>
<accession>A0A3S3UG73</accession>
<feature type="domain" description="HTH cro/C1-type" evidence="1">
    <location>
        <begin position="12"/>
        <end position="66"/>
    </location>
</feature>